<dbReference type="InParanoid" id="A0A0C2ZPN7"/>
<dbReference type="HOGENOM" id="CLU_171507_1_1_1"/>
<sequence>TERAKPIPYHTSILSGEGWVKELCIGHPERIRTELAVHKHVFTKFLEELAEHGHTHSKHVTLQEQLAI</sequence>
<dbReference type="STRING" id="1036808.A0A0C2ZPN7"/>
<evidence type="ECO:0000313" key="3">
    <source>
        <dbReference type="Proteomes" id="UP000053989"/>
    </source>
</evidence>
<evidence type="ECO:0000313" key="2">
    <source>
        <dbReference type="EMBL" id="KIM63523.1"/>
    </source>
</evidence>
<evidence type="ECO:0000259" key="1">
    <source>
        <dbReference type="Pfam" id="PF26138"/>
    </source>
</evidence>
<organism evidence="2 3">
    <name type="scientific">Scleroderma citrinum Foug A</name>
    <dbReference type="NCBI Taxonomy" id="1036808"/>
    <lineage>
        <taxon>Eukaryota</taxon>
        <taxon>Fungi</taxon>
        <taxon>Dikarya</taxon>
        <taxon>Basidiomycota</taxon>
        <taxon>Agaricomycotina</taxon>
        <taxon>Agaricomycetes</taxon>
        <taxon>Agaricomycetidae</taxon>
        <taxon>Boletales</taxon>
        <taxon>Sclerodermatineae</taxon>
        <taxon>Sclerodermataceae</taxon>
        <taxon>Scleroderma</taxon>
    </lineage>
</organism>
<dbReference type="AlphaFoldDB" id="A0A0C2ZPN7"/>
<protein>
    <recommendedName>
        <fullName evidence="1">DUF8040 domain-containing protein</fullName>
    </recommendedName>
</protein>
<dbReference type="Proteomes" id="UP000053989">
    <property type="component" value="Unassembled WGS sequence"/>
</dbReference>
<feature type="non-terminal residue" evidence="2">
    <location>
        <position position="68"/>
    </location>
</feature>
<proteinExistence type="predicted"/>
<accession>A0A0C2ZPN7</accession>
<reference evidence="2 3" key="1">
    <citation type="submission" date="2014-04" db="EMBL/GenBank/DDBJ databases">
        <authorList>
            <consortium name="DOE Joint Genome Institute"/>
            <person name="Kuo A."/>
            <person name="Kohler A."/>
            <person name="Nagy L.G."/>
            <person name="Floudas D."/>
            <person name="Copeland A."/>
            <person name="Barry K.W."/>
            <person name="Cichocki N."/>
            <person name="Veneault-Fourrey C."/>
            <person name="LaButti K."/>
            <person name="Lindquist E.A."/>
            <person name="Lipzen A."/>
            <person name="Lundell T."/>
            <person name="Morin E."/>
            <person name="Murat C."/>
            <person name="Sun H."/>
            <person name="Tunlid A."/>
            <person name="Henrissat B."/>
            <person name="Grigoriev I.V."/>
            <person name="Hibbett D.S."/>
            <person name="Martin F."/>
            <person name="Nordberg H.P."/>
            <person name="Cantor M.N."/>
            <person name="Hua S.X."/>
        </authorList>
    </citation>
    <scope>NUCLEOTIDE SEQUENCE [LARGE SCALE GENOMIC DNA]</scope>
    <source>
        <strain evidence="2 3">Foug A</strain>
    </source>
</reference>
<dbReference type="InterPro" id="IPR058353">
    <property type="entry name" value="DUF8040"/>
</dbReference>
<reference evidence="3" key="2">
    <citation type="submission" date="2015-01" db="EMBL/GenBank/DDBJ databases">
        <title>Evolutionary Origins and Diversification of the Mycorrhizal Mutualists.</title>
        <authorList>
            <consortium name="DOE Joint Genome Institute"/>
            <consortium name="Mycorrhizal Genomics Consortium"/>
            <person name="Kohler A."/>
            <person name="Kuo A."/>
            <person name="Nagy L.G."/>
            <person name="Floudas D."/>
            <person name="Copeland A."/>
            <person name="Barry K.W."/>
            <person name="Cichocki N."/>
            <person name="Veneault-Fourrey C."/>
            <person name="LaButti K."/>
            <person name="Lindquist E.A."/>
            <person name="Lipzen A."/>
            <person name="Lundell T."/>
            <person name="Morin E."/>
            <person name="Murat C."/>
            <person name="Riley R."/>
            <person name="Ohm R."/>
            <person name="Sun H."/>
            <person name="Tunlid A."/>
            <person name="Henrissat B."/>
            <person name="Grigoriev I.V."/>
            <person name="Hibbett D.S."/>
            <person name="Martin F."/>
        </authorList>
    </citation>
    <scope>NUCLEOTIDE SEQUENCE [LARGE SCALE GENOMIC DNA]</scope>
    <source>
        <strain evidence="3">Foug A</strain>
    </source>
</reference>
<keyword evidence="3" id="KW-1185">Reference proteome</keyword>
<dbReference type="OrthoDB" id="2430314at2759"/>
<gene>
    <name evidence="2" type="ORF">SCLCIDRAFT_92815</name>
</gene>
<feature type="domain" description="DUF8040" evidence="1">
    <location>
        <begin position="11"/>
        <end position="68"/>
    </location>
</feature>
<dbReference type="EMBL" id="KN822034">
    <property type="protein sequence ID" value="KIM63523.1"/>
    <property type="molecule type" value="Genomic_DNA"/>
</dbReference>
<name>A0A0C2ZPN7_9AGAM</name>
<feature type="non-terminal residue" evidence="2">
    <location>
        <position position="1"/>
    </location>
</feature>
<dbReference type="Pfam" id="PF26138">
    <property type="entry name" value="DUF8040"/>
    <property type="match status" value="1"/>
</dbReference>